<dbReference type="PANTHER" id="PTHR41533:SF2">
    <property type="entry name" value="BLR7131 PROTEIN"/>
    <property type="match status" value="1"/>
</dbReference>
<evidence type="ECO:0000256" key="5">
    <source>
        <dbReference type="ARBA" id="ARBA00022984"/>
    </source>
</evidence>
<dbReference type="PROSITE" id="PS52029">
    <property type="entry name" value="LD_TPASE"/>
    <property type="match status" value="1"/>
</dbReference>
<gene>
    <name evidence="10" type="ORF">G3576_28895</name>
</gene>
<keyword evidence="3" id="KW-0808">Transferase</keyword>
<evidence type="ECO:0000313" key="11">
    <source>
        <dbReference type="Proteomes" id="UP000475385"/>
    </source>
</evidence>
<dbReference type="GO" id="GO:0016740">
    <property type="term" value="F:transferase activity"/>
    <property type="evidence" value="ECO:0007669"/>
    <property type="project" value="UniProtKB-KW"/>
</dbReference>
<dbReference type="UniPathway" id="UPA00219"/>
<dbReference type="Pfam" id="PF01471">
    <property type="entry name" value="PG_binding_1"/>
    <property type="match status" value="1"/>
</dbReference>
<keyword evidence="6 7" id="KW-0961">Cell wall biogenesis/degradation</keyword>
<reference evidence="10 11" key="1">
    <citation type="submission" date="2020-02" db="EMBL/GenBank/DDBJ databases">
        <authorList>
            <person name="Kim H.M."/>
            <person name="Jeon C.O."/>
        </authorList>
    </citation>
    <scope>NUCLEOTIDE SEQUENCE [LARGE SCALE GENOMIC DNA]</scope>
    <source>
        <strain evidence="10 11">PeD5</strain>
    </source>
</reference>
<name>A0A6M1LUC5_9PROT</name>
<dbReference type="GO" id="GO:0071555">
    <property type="term" value="P:cell wall organization"/>
    <property type="evidence" value="ECO:0007669"/>
    <property type="project" value="UniProtKB-UniRule"/>
</dbReference>
<dbReference type="CDD" id="cd16913">
    <property type="entry name" value="YkuD_like"/>
    <property type="match status" value="1"/>
</dbReference>
<dbReference type="InterPro" id="IPR036366">
    <property type="entry name" value="PGBDSf"/>
</dbReference>
<dbReference type="PANTHER" id="PTHR41533">
    <property type="entry name" value="L,D-TRANSPEPTIDASE HI_1667-RELATED"/>
    <property type="match status" value="1"/>
</dbReference>
<dbReference type="SUPFAM" id="SSF47090">
    <property type="entry name" value="PGBD-like"/>
    <property type="match status" value="1"/>
</dbReference>
<comment type="caution">
    <text evidence="10">The sequence shown here is derived from an EMBL/GenBank/DDBJ whole genome shotgun (WGS) entry which is preliminary data.</text>
</comment>
<dbReference type="RefSeq" id="WP_164697973.1">
    <property type="nucleotide sequence ID" value="NZ_JAAIKB010000023.1"/>
</dbReference>
<dbReference type="Gene3D" id="2.40.440.10">
    <property type="entry name" value="L,D-transpeptidase catalytic domain-like"/>
    <property type="match status" value="1"/>
</dbReference>
<feature type="chain" id="PRO_5026790206" evidence="8">
    <location>
        <begin position="24"/>
        <end position="500"/>
    </location>
</feature>
<feature type="active site" description="Proton donor/acceptor" evidence="7">
    <location>
        <position position="393"/>
    </location>
</feature>
<evidence type="ECO:0000256" key="4">
    <source>
        <dbReference type="ARBA" id="ARBA00022960"/>
    </source>
</evidence>
<dbReference type="InterPro" id="IPR002477">
    <property type="entry name" value="Peptidoglycan-bd-like"/>
</dbReference>
<dbReference type="InterPro" id="IPR005490">
    <property type="entry name" value="LD_TPept_cat_dom"/>
</dbReference>
<dbReference type="AlphaFoldDB" id="A0A6M1LUC5"/>
<evidence type="ECO:0000256" key="8">
    <source>
        <dbReference type="SAM" id="SignalP"/>
    </source>
</evidence>
<sequence length="500" mass="55175">MNTARRPLLAAALSVLGAPIAGAQERPGLAADSTGALLRLVERLMRLDEDGLDPRHYGIPDTALAAADAGAWRAALHRAASLALMDLLGGRVRELPNRPDLRRDLASVGMDRWLAELAASADPAGVIERASLLAPNAALLKAELLAQRQIARRGNGATIPGDATIEPGSVDMVRVPALRARLSVEDAELAAAPDAGARYDAVLEAAVRRWQAHQGLEVDGRVGRISIGLLNRPLAARVDQVRVAMDMARARMPEPGERRIDVNVPDYRLQVLEEGRELLAMAVIVGRRDRQTPMLRVRMTALQFNPPWGVPERNAREDLLPRFRRDPQGMVDKGFRVFGVVDGVRQEIDPRTIDWASINPQRIPFFIRQDAGDFSALGRIKFIMPNNDDIYLHDTPDRHLFRRPDRAFSSGCIRLERPNDLMALLLDGMPGWDLPRALRAIEARTTSGVQLRRQLPVLLRYDTVMVEAGGRVRIRPDIYELDAAYARAMAAARPVQVAAR</sequence>
<feature type="signal peptide" evidence="8">
    <location>
        <begin position="1"/>
        <end position="23"/>
    </location>
</feature>
<keyword evidence="8" id="KW-0732">Signal</keyword>
<proteinExistence type="inferred from homology"/>
<feature type="domain" description="L,D-TPase catalytic" evidence="9">
    <location>
        <begin position="258"/>
        <end position="441"/>
    </location>
</feature>
<keyword evidence="5 7" id="KW-0573">Peptidoglycan synthesis</keyword>
<evidence type="ECO:0000256" key="3">
    <source>
        <dbReference type="ARBA" id="ARBA00022679"/>
    </source>
</evidence>
<comment type="pathway">
    <text evidence="1 7">Cell wall biogenesis; peptidoglycan biosynthesis.</text>
</comment>
<dbReference type="Proteomes" id="UP000475385">
    <property type="component" value="Unassembled WGS sequence"/>
</dbReference>
<evidence type="ECO:0000256" key="6">
    <source>
        <dbReference type="ARBA" id="ARBA00023316"/>
    </source>
</evidence>
<dbReference type="Gene3D" id="1.10.101.10">
    <property type="entry name" value="PGBD-like superfamily/PGBD"/>
    <property type="match status" value="1"/>
</dbReference>
<organism evidence="10 11">
    <name type="scientific">Falsiroseomonas algicola</name>
    <dbReference type="NCBI Taxonomy" id="2716930"/>
    <lineage>
        <taxon>Bacteria</taxon>
        <taxon>Pseudomonadati</taxon>
        <taxon>Pseudomonadota</taxon>
        <taxon>Alphaproteobacteria</taxon>
        <taxon>Acetobacterales</taxon>
        <taxon>Roseomonadaceae</taxon>
        <taxon>Falsiroseomonas</taxon>
    </lineage>
</organism>
<dbReference type="Pfam" id="PF03734">
    <property type="entry name" value="YkuD"/>
    <property type="match status" value="1"/>
</dbReference>
<keyword evidence="11" id="KW-1185">Reference proteome</keyword>
<dbReference type="InterPro" id="IPR036365">
    <property type="entry name" value="PGBD-like_sf"/>
</dbReference>
<dbReference type="InterPro" id="IPR038063">
    <property type="entry name" value="Transpep_catalytic_dom"/>
</dbReference>
<dbReference type="GO" id="GO:0009252">
    <property type="term" value="P:peptidoglycan biosynthetic process"/>
    <property type="evidence" value="ECO:0007669"/>
    <property type="project" value="UniProtKB-UniPathway"/>
</dbReference>
<dbReference type="SUPFAM" id="SSF141523">
    <property type="entry name" value="L,D-transpeptidase catalytic domain-like"/>
    <property type="match status" value="1"/>
</dbReference>
<evidence type="ECO:0000313" key="10">
    <source>
        <dbReference type="EMBL" id="NGM24058.1"/>
    </source>
</evidence>
<dbReference type="InterPro" id="IPR052905">
    <property type="entry name" value="LD-transpeptidase_YkuD-like"/>
</dbReference>
<evidence type="ECO:0000259" key="9">
    <source>
        <dbReference type="PROSITE" id="PS52029"/>
    </source>
</evidence>
<dbReference type="EMBL" id="JAAIKB010000023">
    <property type="protein sequence ID" value="NGM24058.1"/>
    <property type="molecule type" value="Genomic_DNA"/>
</dbReference>
<feature type="active site" description="Nucleophile" evidence="7">
    <location>
        <position position="412"/>
    </location>
</feature>
<evidence type="ECO:0000256" key="7">
    <source>
        <dbReference type="PROSITE-ProRule" id="PRU01373"/>
    </source>
</evidence>
<accession>A0A6M1LUC5</accession>
<keyword evidence="4 7" id="KW-0133">Cell shape</keyword>
<comment type="similarity">
    <text evidence="2">Belongs to the YkuD family.</text>
</comment>
<evidence type="ECO:0000256" key="1">
    <source>
        <dbReference type="ARBA" id="ARBA00004752"/>
    </source>
</evidence>
<dbReference type="GO" id="GO:0008360">
    <property type="term" value="P:regulation of cell shape"/>
    <property type="evidence" value="ECO:0007669"/>
    <property type="project" value="UniProtKB-UniRule"/>
</dbReference>
<reference evidence="10 11" key="2">
    <citation type="submission" date="2020-03" db="EMBL/GenBank/DDBJ databases">
        <title>Roseomonas stagni sp. nov., isolated from pond water in Japan.</title>
        <authorList>
            <person name="Furuhata K."/>
            <person name="Miyamoto H."/>
            <person name="Goto K."/>
        </authorList>
    </citation>
    <scope>NUCLEOTIDE SEQUENCE [LARGE SCALE GENOMIC DNA]</scope>
    <source>
        <strain evidence="10 11">PeD5</strain>
    </source>
</reference>
<evidence type="ECO:0000256" key="2">
    <source>
        <dbReference type="ARBA" id="ARBA00005992"/>
    </source>
</evidence>
<protein>
    <submittedName>
        <fullName evidence="10">L,D-transpeptidase family protein</fullName>
    </submittedName>
</protein>
<dbReference type="GO" id="GO:0004180">
    <property type="term" value="F:carboxypeptidase activity"/>
    <property type="evidence" value="ECO:0007669"/>
    <property type="project" value="UniProtKB-ARBA"/>
</dbReference>